<reference evidence="1" key="1">
    <citation type="submission" date="2019-08" db="EMBL/GenBank/DDBJ databases">
        <title>Carotenoids and Carotenoid Binding Proteins in the Halophilic Cyanobacterium Euhalothece sp. ZM00.</title>
        <authorList>
            <person name="Cho S.M."/>
            <person name="Song J.Y."/>
            <person name="Park Y.-I."/>
        </authorList>
    </citation>
    <scope>NUCLEOTIDE SEQUENCE [LARGE SCALE GENOMIC DNA]</scope>
    <source>
        <strain evidence="1">Z-M001</strain>
    </source>
</reference>
<dbReference type="KEGG" id="enn:FRE64_07550"/>
<dbReference type="Proteomes" id="UP000318453">
    <property type="component" value="Chromosome"/>
</dbReference>
<dbReference type="AlphaFoldDB" id="A0A5B8NLK0"/>
<dbReference type="OrthoDB" id="517697at2"/>
<sequence>MKTKVSATVDSQLLAKLEEETGMTRSQLLEEALRHYQSFLVEKELEQFYSQHEETADEEYATEIAQMNIEAAVSDE</sequence>
<proteinExistence type="predicted"/>
<name>A0A5B8NLK0_9CHRO</name>
<dbReference type="RefSeq" id="WP_146295404.1">
    <property type="nucleotide sequence ID" value="NZ_CP042326.1"/>
</dbReference>
<organism evidence="1 2">
    <name type="scientific">Euhalothece natronophila Z-M001</name>
    <dbReference type="NCBI Taxonomy" id="522448"/>
    <lineage>
        <taxon>Bacteria</taxon>
        <taxon>Bacillati</taxon>
        <taxon>Cyanobacteriota</taxon>
        <taxon>Cyanophyceae</taxon>
        <taxon>Oscillatoriophycideae</taxon>
        <taxon>Chroococcales</taxon>
        <taxon>Halothecacae</taxon>
        <taxon>Halothece cluster</taxon>
        <taxon>Euhalothece</taxon>
    </lineage>
</organism>
<dbReference type="GO" id="GO:0006355">
    <property type="term" value="P:regulation of DNA-templated transcription"/>
    <property type="evidence" value="ECO:0007669"/>
    <property type="project" value="InterPro"/>
</dbReference>
<evidence type="ECO:0000313" key="1">
    <source>
        <dbReference type="EMBL" id="QDZ39807.1"/>
    </source>
</evidence>
<evidence type="ECO:0000313" key="2">
    <source>
        <dbReference type="Proteomes" id="UP000318453"/>
    </source>
</evidence>
<keyword evidence="2" id="KW-1185">Reference proteome</keyword>
<protein>
    <submittedName>
        <fullName evidence="1">Ribbon-helix-helix protein, CopG family</fullName>
    </submittedName>
</protein>
<gene>
    <name evidence="1" type="ORF">FRE64_07550</name>
</gene>
<accession>A0A5B8NLK0</accession>
<dbReference type="EMBL" id="CP042326">
    <property type="protein sequence ID" value="QDZ39807.1"/>
    <property type="molecule type" value="Genomic_DNA"/>
</dbReference>